<accession>A0A975QMM6</accession>
<dbReference type="KEGG" id="nec:KGD82_27885"/>
<dbReference type="EMBL" id="CP074403">
    <property type="protein sequence ID" value="QVJ03500.1"/>
    <property type="molecule type" value="Genomic_DNA"/>
</dbReference>
<protein>
    <submittedName>
        <fullName evidence="2">PQQ-binding-like beta-propeller repeat protein</fullName>
    </submittedName>
</protein>
<keyword evidence="3" id="KW-1185">Reference proteome</keyword>
<sequence length="417" mass="43732">MTLLLSACTLPSEGSSQEEPASEANANHEVSEGGVAAPEDVTSVTEVGWEWHPGEDESATDVHTGPVGAVVELTDGLIGVRGDTGEELWSYRIPEAGGFSASFSPSGEQVLVTASAEPATLLDTETGATVAEDVDWDGQTLLLDETRLLDYRGEATELLFEVSDLESGETLWQQETPVACPGESPSRLISALHASEALVLLLHCSEDTSEGALRVPEADTVNALVALDPADGQELWRHESGDTEGLGLAEALLIHGAVVADLPGEEGWLIIDPADGTVLAESPKPVLSVGEGYYLAGPDPLAEDLAHELRTFDGEVTASVTLPDDRWPGDTPESAVGLPEQLVTVDMERGSPEDPVNAVVTPWDDAGFEGVIDATMTERASQDDPGRLLPVPGALLVYVPVDLAADIDSVGHVAALR</sequence>
<proteinExistence type="predicted"/>
<evidence type="ECO:0000313" key="2">
    <source>
        <dbReference type="EMBL" id="QVJ03500.1"/>
    </source>
</evidence>
<name>A0A975QMM6_9ACTN</name>
<reference evidence="2" key="1">
    <citation type="submission" date="2021-05" db="EMBL/GenBank/DDBJ databases">
        <authorList>
            <person name="Kaiqin L."/>
            <person name="Jian G."/>
        </authorList>
    </citation>
    <scope>NUCLEOTIDE SEQUENCE</scope>
    <source>
        <strain evidence="2">HDS5</strain>
        <plasmid evidence="2">unnamed2</plasmid>
    </source>
</reference>
<dbReference type="AlphaFoldDB" id="A0A975QMM6"/>
<gene>
    <name evidence="2" type="ORF">KGD82_27885</name>
</gene>
<evidence type="ECO:0000313" key="3">
    <source>
        <dbReference type="Proteomes" id="UP000682416"/>
    </source>
</evidence>
<dbReference type="SUPFAM" id="SSF50998">
    <property type="entry name" value="Quinoprotein alcohol dehydrogenase-like"/>
    <property type="match status" value="1"/>
</dbReference>
<dbReference type="InterPro" id="IPR011047">
    <property type="entry name" value="Quinoprotein_ADH-like_sf"/>
</dbReference>
<dbReference type="Gene3D" id="2.130.10.10">
    <property type="entry name" value="YVTN repeat-like/Quinoprotein amine dehydrogenase"/>
    <property type="match status" value="1"/>
</dbReference>
<feature type="region of interest" description="Disordered" evidence="1">
    <location>
        <begin position="8"/>
        <end position="36"/>
    </location>
</feature>
<dbReference type="Proteomes" id="UP000682416">
    <property type="component" value="Plasmid unnamed2"/>
</dbReference>
<dbReference type="InterPro" id="IPR015943">
    <property type="entry name" value="WD40/YVTN_repeat-like_dom_sf"/>
</dbReference>
<keyword evidence="2" id="KW-0614">Plasmid</keyword>
<organism evidence="2 3">
    <name type="scientific">Nocardiopsis eucommiae</name>
    <dbReference type="NCBI Taxonomy" id="2831970"/>
    <lineage>
        <taxon>Bacteria</taxon>
        <taxon>Bacillati</taxon>
        <taxon>Actinomycetota</taxon>
        <taxon>Actinomycetes</taxon>
        <taxon>Streptosporangiales</taxon>
        <taxon>Nocardiopsidaceae</taxon>
        <taxon>Nocardiopsis</taxon>
    </lineage>
</organism>
<geneLocation type="plasmid" evidence="2 3">
    <name>unnamed2</name>
</geneLocation>
<evidence type="ECO:0000256" key="1">
    <source>
        <dbReference type="SAM" id="MobiDB-lite"/>
    </source>
</evidence>